<keyword evidence="2" id="KW-0378">Hydrolase</keyword>
<protein>
    <submittedName>
        <fullName evidence="2">HD-GYP domain-containing protein</fullName>
        <ecNumber evidence="2">3.1.4.-</ecNumber>
    </submittedName>
</protein>
<dbReference type="Pfam" id="PF13487">
    <property type="entry name" value="HD_5"/>
    <property type="match status" value="1"/>
</dbReference>
<keyword evidence="3" id="KW-1185">Reference proteome</keyword>
<dbReference type="Proteomes" id="UP001589628">
    <property type="component" value="Unassembled WGS sequence"/>
</dbReference>
<dbReference type="InterPro" id="IPR003607">
    <property type="entry name" value="HD/PDEase_dom"/>
</dbReference>
<dbReference type="Gene3D" id="1.10.3210.10">
    <property type="entry name" value="Hypothetical protein af1432"/>
    <property type="match status" value="1"/>
</dbReference>
<dbReference type="PROSITE" id="PS51832">
    <property type="entry name" value="HD_GYP"/>
    <property type="match status" value="1"/>
</dbReference>
<evidence type="ECO:0000313" key="2">
    <source>
        <dbReference type="EMBL" id="MFB9885358.1"/>
    </source>
</evidence>
<accession>A0ABV5Z9P1</accession>
<dbReference type="PANTHER" id="PTHR43155">
    <property type="entry name" value="CYCLIC DI-GMP PHOSPHODIESTERASE PA4108-RELATED"/>
    <property type="match status" value="1"/>
</dbReference>
<dbReference type="InterPro" id="IPR037522">
    <property type="entry name" value="HD_GYP_dom"/>
</dbReference>
<organism evidence="2 3">
    <name type="scientific">Balneatrix alpica</name>
    <dbReference type="NCBI Taxonomy" id="75684"/>
    <lineage>
        <taxon>Bacteria</taxon>
        <taxon>Pseudomonadati</taxon>
        <taxon>Pseudomonadota</taxon>
        <taxon>Gammaproteobacteria</taxon>
        <taxon>Oceanospirillales</taxon>
        <taxon>Balneatrichaceae</taxon>
        <taxon>Balneatrix</taxon>
    </lineage>
</organism>
<dbReference type="EMBL" id="JBHLZN010000001">
    <property type="protein sequence ID" value="MFB9885358.1"/>
    <property type="molecule type" value="Genomic_DNA"/>
</dbReference>
<evidence type="ECO:0000313" key="3">
    <source>
        <dbReference type="Proteomes" id="UP001589628"/>
    </source>
</evidence>
<gene>
    <name evidence="2" type="ORF">ACFFLH_02870</name>
</gene>
<reference evidence="2 3" key="1">
    <citation type="submission" date="2024-09" db="EMBL/GenBank/DDBJ databases">
        <authorList>
            <person name="Sun Q."/>
            <person name="Mori K."/>
        </authorList>
    </citation>
    <scope>NUCLEOTIDE SEQUENCE [LARGE SCALE GENOMIC DNA]</scope>
    <source>
        <strain evidence="2 3">ATCC 51285</strain>
    </source>
</reference>
<dbReference type="SUPFAM" id="SSF109604">
    <property type="entry name" value="HD-domain/PDEase-like"/>
    <property type="match status" value="1"/>
</dbReference>
<evidence type="ECO:0000259" key="1">
    <source>
        <dbReference type="PROSITE" id="PS51832"/>
    </source>
</evidence>
<dbReference type="GO" id="GO:0016787">
    <property type="term" value="F:hydrolase activity"/>
    <property type="evidence" value="ECO:0007669"/>
    <property type="project" value="UniProtKB-KW"/>
</dbReference>
<dbReference type="SMART" id="SM00471">
    <property type="entry name" value="HDc"/>
    <property type="match status" value="1"/>
</dbReference>
<comment type="caution">
    <text evidence="2">The sequence shown here is derived from an EMBL/GenBank/DDBJ whole genome shotgun (WGS) entry which is preliminary data.</text>
</comment>
<proteinExistence type="predicted"/>
<dbReference type="EC" id="3.1.4.-" evidence="2"/>
<dbReference type="CDD" id="cd00077">
    <property type="entry name" value="HDc"/>
    <property type="match status" value="1"/>
</dbReference>
<dbReference type="RefSeq" id="WP_051527693.1">
    <property type="nucleotide sequence ID" value="NZ_JBHLZN010000001.1"/>
</dbReference>
<name>A0ABV5Z9P1_9GAMM</name>
<sequence length="481" mass="54285">MEIDTFFGLPLEQQVYDLDALLRSTKLLSMVNKHQDVLAAVQEYGPRSLKTQQYRRKAALIGIRHLLDSSLLPFDPYFDTKETNHASEEDRRYHAENKLLAYALLLATGRTLGALRRADYKPDVNTLRQSSSKLSRFEFLMSILEEQINPAPIQLEANAEQSSRNKLRDFDSELVSARAIHQKAVSLIKGVSLLVANEEALDLDPVFKSAELILRSLNRNPDALVCVGRLRSPDNYLFEHSVNVSILLGLFGLNLNMKPVMIRDLIIGGLLHDIGMMRIPAHIRDKQGQLSSEELALIRRNPILGEQILSDYPQLNELTRSIAAQQYENYDGSGYPNRLKGKRIGLYGRMTAIINAYDAMTVDRCYKNAKIPAAAIKTLLQAKGSRYDPELLLRFITLMGIFPLGSLVELKSGRLGFVLKLNDKTRQPSLVRCIYHAQKRMHLPPEDVWLETHMGSPAQDAVVAPVVNLEALPELDFNQYL</sequence>
<feature type="domain" description="HD-GYP" evidence="1">
    <location>
        <begin position="213"/>
        <end position="411"/>
    </location>
</feature>
<dbReference type="PANTHER" id="PTHR43155:SF2">
    <property type="entry name" value="CYCLIC DI-GMP PHOSPHODIESTERASE PA4108"/>
    <property type="match status" value="1"/>
</dbReference>